<dbReference type="CDD" id="cd13578">
    <property type="entry name" value="PBP2_Bug27"/>
    <property type="match status" value="1"/>
</dbReference>
<protein>
    <submittedName>
        <fullName evidence="3">Bug family tripartite tricarboxylate transporter substrate binding protein</fullName>
    </submittedName>
</protein>
<evidence type="ECO:0000313" key="4">
    <source>
        <dbReference type="Proteomes" id="UP001596270"/>
    </source>
</evidence>
<dbReference type="EMBL" id="JBHSRS010000084">
    <property type="protein sequence ID" value="MFC6283888.1"/>
    <property type="molecule type" value="Genomic_DNA"/>
</dbReference>
<dbReference type="InterPro" id="IPR042100">
    <property type="entry name" value="Bug_dom1"/>
</dbReference>
<evidence type="ECO:0000256" key="2">
    <source>
        <dbReference type="SAM" id="SignalP"/>
    </source>
</evidence>
<dbReference type="Gene3D" id="3.40.190.10">
    <property type="entry name" value="Periplasmic binding protein-like II"/>
    <property type="match status" value="1"/>
</dbReference>
<evidence type="ECO:0000313" key="3">
    <source>
        <dbReference type="EMBL" id="MFC6283888.1"/>
    </source>
</evidence>
<organism evidence="3 4">
    <name type="scientific">Polaromonas aquatica</name>
    <dbReference type="NCBI Taxonomy" id="332657"/>
    <lineage>
        <taxon>Bacteria</taxon>
        <taxon>Pseudomonadati</taxon>
        <taxon>Pseudomonadota</taxon>
        <taxon>Betaproteobacteria</taxon>
        <taxon>Burkholderiales</taxon>
        <taxon>Comamonadaceae</taxon>
        <taxon>Polaromonas</taxon>
    </lineage>
</organism>
<gene>
    <name evidence="3" type="ORF">ACFQND_21885</name>
</gene>
<dbReference type="Proteomes" id="UP001596270">
    <property type="component" value="Unassembled WGS sequence"/>
</dbReference>
<dbReference type="PIRSF" id="PIRSF017082">
    <property type="entry name" value="YflP"/>
    <property type="match status" value="1"/>
</dbReference>
<name>A0ABW1U3W2_9BURK</name>
<proteinExistence type="inferred from homology"/>
<comment type="similarity">
    <text evidence="1">Belongs to the UPF0065 (bug) family.</text>
</comment>
<feature type="signal peptide" evidence="2">
    <location>
        <begin position="1"/>
        <end position="25"/>
    </location>
</feature>
<dbReference type="SUPFAM" id="SSF53850">
    <property type="entry name" value="Periplasmic binding protein-like II"/>
    <property type="match status" value="1"/>
</dbReference>
<evidence type="ECO:0000256" key="1">
    <source>
        <dbReference type="ARBA" id="ARBA00006987"/>
    </source>
</evidence>
<dbReference type="PANTHER" id="PTHR42928">
    <property type="entry name" value="TRICARBOXYLATE-BINDING PROTEIN"/>
    <property type="match status" value="1"/>
</dbReference>
<feature type="chain" id="PRO_5045535807" evidence="2">
    <location>
        <begin position="26"/>
        <end position="325"/>
    </location>
</feature>
<dbReference type="InterPro" id="IPR005064">
    <property type="entry name" value="BUG"/>
</dbReference>
<sequence>MKLNLGRLVTTGVLLGLMAAGQAVAQAYPHKPIRLVVAFGTGSVNDLTARDLARYMSEYLGQSVVVENRAGGGGSVGTDVVAKAAPDGYTIGMGTSSQLVMNVGLFKTLPFDVDRDLRSIGLIARTPAVLVASTAMPKTLKEVVAYARANPGKVTYGSAGTGSVNHIFGAGFARAADISLLHVPYKGSGAALIDLSGGHVNLLLDSLISTAPVVQQGRAHFLAISSAKRSKVVPDVPTFSELGLPAVEAVTWNNLFAPAKTPDDIIAKLNAALNRALTEQVVKDRLAQGASENLAPSTPAQADAFGQAERAKWVPFIRALKIDVN</sequence>
<accession>A0ABW1U3W2</accession>
<keyword evidence="4" id="KW-1185">Reference proteome</keyword>
<dbReference type="Gene3D" id="3.40.190.150">
    <property type="entry name" value="Bordetella uptake gene, domain 1"/>
    <property type="match status" value="1"/>
</dbReference>
<comment type="caution">
    <text evidence="3">The sequence shown here is derived from an EMBL/GenBank/DDBJ whole genome shotgun (WGS) entry which is preliminary data.</text>
</comment>
<reference evidence="4" key="1">
    <citation type="journal article" date="2019" name="Int. J. Syst. Evol. Microbiol.">
        <title>The Global Catalogue of Microorganisms (GCM) 10K type strain sequencing project: providing services to taxonomists for standard genome sequencing and annotation.</title>
        <authorList>
            <consortium name="The Broad Institute Genomics Platform"/>
            <consortium name="The Broad Institute Genome Sequencing Center for Infectious Disease"/>
            <person name="Wu L."/>
            <person name="Ma J."/>
        </authorList>
    </citation>
    <scope>NUCLEOTIDE SEQUENCE [LARGE SCALE GENOMIC DNA]</scope>
    <source>
        <strain evidence="4">CCUG 39402</strain>
    </source>
</reference>
<dbReference type="PANTHER" id="PTHR42928:SF5">
    <property type="entry name" value="BLR1237 PROTEIN"/>
    <property type="match status" value="1"/>
</dbReference>
<keyword evidence="2" id="KW-0732">Signal</keyword>
<dbReference type="RefSeq" id="WP_371439657.1">
    <property type="nucleotide sequence ID" value="NZ_JBHSRS010000084.1"/>
</dbReference>
<dbReference type="Pfam" id="PF03401">
    <property type="entry name" value="TctC"/>
    <property type="match status" value="1"/>
</dbReference>